<name>A0A8J6NY02_9BACT</name>
<dbReference type="Proteomes" id="UP000603434">
    <property type="component" value="Unassembled WGS sequence"/>
</dbReference>
<dbReference type="EMBL" id="JACNJH010000228">
    <property type="protein sequence ID" value="MBC8362863.1"/>
    <property type="molecule type" value="Genomic_DNA"/>
</dbReference>
<comment type="caution">
    <text evidence="1">The sequence shown here is derived from an EMBL/GenBank/DDBJ whole genome shotgun (WGS) entry which is preliminary data.</text>
</comment>
<sequence length="104" mass="11862">MNILAVEIEIPYAVDVHSTEDTLTVDFSDGRTISVPLGWYPRLEHASPEERANWRLIGKGQGIHWEDIDEDISVEGLLAGKPSGESQTSFKKWLRERHKDLDDF</sequence>
<evidence type="ECO:0000313" key="1">
    <source>
        <dbReference type="EMBL" id="MBC8362863.1"/>
    </source>
</evidence>
<proteinExistence type="predicted"/>
<dbReference type="Pfam" id="PF10387">
    <property type="entry name" value="DUF2442"/>
    <property type="match status" value="1"/>
</dbReference>
<gene>
    <name evidence="1" type="ORF">H8E23_15870</name>
</gene>
<protein>
    <submittedName>
        <fullName evidence="1">DUF2442 domain-containing protein</fullName>
    </submittedName>
</protein>
<evidence type="ECO:0000313" key="2">
    <source>
        <dbReference type="Proteomes" id="UP000603434"/>
    </source>
</evidence>
<organism evidence="1 2">
    <name type="scientific">Candidatus Desulfatibia profunda</name>
    <dbReference type="NCBI Taxonomy" id="2841695"/>
    <lineage>
        <taxon>Bacteria</taxon>
        <taxon>Pseudomonadati</taxon>
        <taxon>Thermodesulfobacteriota</taxon>
        <taxon>Desulfobacteria</taxon>
        <taxon>Desulfobacterales</taxon>
        <taxon>Desulfobacterales incertae sedis</taxon>
        <taxon>Candidatus Desulfatibia</taxon>
    </lineage>
</organism>
<dbReference type="Gene3D" id="3.30.2020.40">
    <property type="entry name" value="Uncharacterised protein PF10387, DUF2442"/>
    <property type="match status" value="1"/>
</dbReference>
<accession>A0A8J6NY02</accession>
<reference evidence="1 2" key="1">
    <citation type="submission" date="2020-08" db="EMBL/GenBank/DDBJ databases">
        <title>Bridging the membrane lipid divide: bacteria of the FCB group superphylum have the potential to synthesize archaeal ether lipids.</title>
        <authorList>
            <person name="Villanueva L."/>
            <person name="Von Meijenfeldt F.A.B."/>
            <person name="Westbye A.B."/>
            <person name="Yadav S."/>
            <person name="Hopmans E.C."/>
            <person name="Dutilh B.E."/>
            <person name="Sinninghe Damste J.S."/>
        </authorList>
    </citation>
    <scope>NUCLEOTIDE SEQUENCE [LARGE SCALE GENOMIC DNA]</scope>
    <source>
        <strain evidence="1">NIOZ-UU30</strain>
    </source>
</reference>
<dbReference type="AlphaFoldDB" id="A0A8J6NY02"/>
<dbReference type="InterPro" id="IPR018841">
    <property type="entry name" value="DUF2442"/>
</dbReference>